<dbReference type="AlphaFoldDB" id="A0A2U3KXJ3"/>
<dbReference type="EMBL" id="OMOF01000231">
    <property type="protein sequence ID" value="SPF44343.1"/>
    <property type="molecule type" value="Genomic_DNA"/>
</dbReference>
<organism evidence="1 2">
    <name type="scientific">Candidatus Desulfosporosinus infrequens</name>
    <dbReference type="NCBI Taxonomy" id="2043169"/>
    <lineage>
        <taxon>Bacteria</taxon>
        <taxon>Bacillati</taxon>
        <taxon>Bacillota</taxon>
        <taxon>Clostridia</taxon>
        <taxon>Eubacteriales</taxon>
        <taxon>Desulfitobacteriaceae</taxon>
        <taxon>Desulfosporosinus</taxon>
    </lineage>
</organism>
<accession>A0A2U3KXJ3</accession>
<protein>
    <submittedName>
        <fullName evidence="1">PDDEXK_3 family protein</fullName>
    </submittedName>
</protein>
<evidence type="ECO:0000313" key="1">
    <source>
        <dbReference type="EMBL" id="SPF44343.1"/>
    </source>
</evidence>
<sequence length="40" mass="4790">MANMGVDEETIIINYLKSIGLNRAFINFGEYQLRYKRFIF</sequence>
<dbReference type="Proteomes" id="UP000238916">
    <property type="component" value="Unassembled WGS sequence"/>
</dbReference>
<evidence type="ECO:0000313" key="2">
    <source>
        <dbReference type="Proteomes" id="UP000238916"/>
    </source>
</evidence>
<gene>
    <name evidence="1" type="ORF">SBF1_3060015</name>
</gene>
<reference evidence="2" key="1">
    <citation type="submission" date="2018-02" db="EMBL/GenBank/DDBJ databases">
        <authorList>
            <person name="Hausmann B."/>
        </authorList>
    </citation>
    <scope>NUCLEOTIDE SEQUENCE [LARGE SCALE GENOMIC DNA]</scope>
    <source>
        <strain evidence="2">Peat soil MAG SbF1</strain>
    </source>
</reference>
<name>A0A2U3KXJ3_9FIRM</name>
<proteinExistence type="predicted"/>